<name>A0A165K8V9_EXIGL</name>
<dbReference type="OrthoDB" id="3053346at2759"/>
<accession>A0A165K8V9</accession>
<reference evidence="2 3" key="1">
    <citation type="journal article" date="2016" name="Mol. Biol. Evol.">
        <title>Comparative Genomics of Early-Diverging Mushroom-Forming Fungi Provides Insights into the Origins of Lignocellulose Decay Capabilities.</title>
        <authorList>
            <person name="Nagy L.G."/>
            <person name="Riley R."/>
            <person name="Tritt A."/>
            <person name="Adam C."/>
            <person name="Daum C."/>
            <person name="Floudas D."/>
            <person name="Sun H."/>
            <person name="Yadav J.S."/>
            <person name="Pangilinan J."/>
            <person name="Larsson K.H."/>
            <person name="Matsuura K."/>
            <person name="Barry K."/>
            <person name="Labutti K."/>
            <person name="Kuo R."/>
            <person name="Ohm R.A."/>
            <person name="Bhattacharya S.S."/>
            <person name="Shirouzu T."/>
            <person name="Yoshinaga Y."/>
            <person name="Martin F.M."/>
            <person name="Grigoriev I.V."/>
            <person name="Hibbett D.S."/>
        </authorList>
    </citation>
    <scope>NUCLEOTIDE SEQUENCE [LARGE SCALE GENOMIC DNA]</scope>
    <source>
        <strain evidence="2 3">HHB12029</strain>
    </source>
</reference>
<protein>
    <submittedName>
        <fullName evidence="2">Uncharacterized protein</fullName>
    </submittedName>
</protein>
<dbReference type="Proteomes" id="UP000077266">
    <property type="component" value="Unassembled WGS sequence"/>
</dbReference>
<proteinExistence type="predicted"/>
<keyword evidence="3" id="KW-1185">Reference proteome</keyword>
<organism evidence="2 3">
    <name type="scientific">Exidia glandulosa HHB12029</name>
    <dbReference type="NCBI Taxonomy" id="1314781"/>
    <lineage>
        <taxon>Eukaryota</taxon>
        <taxon>Fungi</taxon>
        <taxon>Dikarya</taxon>
        <taxon>Basidiomycota</taxon>
        <taxon>Agaricomycotina</taxon>
        <taxon>Agaricomycetes</taxon>
        <taxon>Auriculariales</taxon>
        <taxon>Exidiaceae</taxon>
        <taxon>Exidia</taxon>
    </lineage>
</organism>
<dbReference type="EMBL" id="KV425949">
    <property type="protein sequence ID" value="KZV95973.1"/>
    <property type="molecule type" value="Genomic_DNA"/>
</dbReference>
<dbReference type="AlphaFoldDB" id="A0A165K8V9"/>
<evidence type="ECO:0000313" key="2">
    <source>
        <dbReference type="EMBL" id="KZV95973.1"/>
    </source>
</evidence>
<sequence length="342" mass="38280">MQRAVLDENPLRDGSFVIISLDPIASVAALDAQAAHEASFIKSGKYLALLKNAAYFALDCTSDTKTSTVELLLVGRGLPTAPASWASIPLFPAPSHPETGRPAVHTTLPLPWPDCHVYSMAEHDAIVSRIHTHTEPGPSLLNDHDRIEVQVMAGSDSRRFCRLQPPTLRMRTPLFEHPDGSEEPMEILAPAYASDSGFYMFMPSPPKLRMPEMRLHVELWVGVDGVTDLAHPDTFAGDVRRLQEIERDCKIRFFDEHLNRPATSKWVESFSAANDPIPEDNYEGELEYDELRPEDALEHVMERASRIRAQAAYFFGTLFVAPRTKTEEGRMGRLAQRPSPNR</sequence>
<dbReference type="EMBL" id="KV426514">
    <property type="protein sequence ID" value="KZV80177.1"/>
    <property type="molecule type" value="Genomic_DNA"/>
</dbReference>
<gene>
    <name evidence="1" type="ORF">EXIGLDRAFT_733539</name>
    <name evidence="2" type="ORF">EXIGLDRAFT_834004</name>
</gene>
<evidence type="ECO:0000313" key="3">
    <source>
        <dbReference type="Proteomes" id="UP000077266"/>
    </source>
</evidence>
<evidence type="ECO:0000313" key="1">
    <source>
        <dbReference type="EMBL" id="KZV80177.1"/>
    </source>
</evidence>